<dbReference type="STRING" id="1246637.MTBBW1_20054"/>
<organism evidence="3 4">
    <name type="scientific">Desulfamplus magnetovallimortis</name>
    <dbReference type="NCBI Taxonomy" id="1246637"/>
    <lineage>
        <taxon>Bacteria</taxon>
        <taxon>Pseudomonadati</taxon>
        <taxon>Thermodesulfobacteriota</taxon>
        <taxon>Desulfobacteria</taxon>
        <taxon>Desulfobacterales</taxon>
        <taxon>Desulfobacteraceae</taxon>
        <taxon>Desulfamplus</taxon>
    </lineage>
</organism>
<feature type="domain" description="Sulfatase-modifying factor enzyme-like" evidence="1">
    <location>
        <begin position="432"/>
        <end position="654"/>
    </location>
</feature>
<sequence length="660" mass="73472">MQQHYFCLFNYKIKINISLVALAFVLFIITSPIFAYDCGETVPDGDHPLNGYFANHGGFPYEKSEDGKTVTASNGLMWQSEAPINKYYWDSACYYCDSLRLGNYKDWRLPRVNELESIIDEDSTPTISASFFTAQEGLYWSCSVPKSYDTNAWIVSFIDGHTTITDKTGTMYVRCVRDVSDSGVQGNSLSIEWEATLYRVAPFLKTTTNLNTAATSGYALIPQITTGENIFRTDTIDFGVTSISRKDRDGNDVIISDITEGSSIDYRWTISGIEETDHLISNANKIKQKITIDNDGGSTGSDIKPGDYTLTVEVWDHEYPQNYAKESVNITICDGDCTLEHGDLQNIPLFVNEDHSLSLKKLLYQDRKDDPKVKLSFENLRLKLIDDPVGHNRVLFELETSVSGEDVDQNYTIPDPPPPITLTNSLGMTFNLMPAGTFMMGSPGDEGGRISNETQHEVTLTQPFYMQTTEVTQGQWKAVMGNNPSWFSGCGDNCPVEMVSWDDVQGFIATLNALGEGVYALPTEAQWEYAARAGTTTAFANGDITASGFSCDPDPNLDIMGWHCGNSDKTHPVVQKKANNGGLYDMHGNLYEWCQDWFDNYPSESVIDPVGASSGSIRVIRGGSWSNNARNCRSAYRNLNYPGRRRHLIGFRLVLSPGQQ</sequence>
<evidence type="ECO:0000259" key="1">
    <source>
        <dbReference type="Pfam" id="PF03781"/>
    </source>
</evidence>
<dbReference type="PANTHER" id="PTHR23150">
    <property type="entry name" value="SULFATASE MODIFYING FACTOR 1, 2"/>
    <property type="match status" value="1"/>
</dbReference>
<dbReference type="InterPro" id="IPR005532">
    <property type="entry name" value="SUMF_dom"/>
</dbReference>
<dbReference type="InterPro" id="IPR016187">
    <property type="entry name" value="CTDL_fold"/>
</dbReference>
<protein>
    <submittedName>
        <fullName evidence="3">Uncharacterized protein</fullName>
    </submittedName>
</protein>
<name>A0A1W1HBJ2_9BACT</name>
<dbReference type="PANTHER" id="PTHR23150:SF19">
    <property type="entry name" value="FORMYLGLYCINE-GENERATING ENZYME"/>
    <property type="match status" value="1"/>
</dbReference>
<dbReference type="SUPFAM" id="SSF56436">
    <property type="entry name" value="C-type lectin-like"/>
    <property type="match status" value="1"/>
</dbReference>
<proteinExistence type="predicted"/>
<evidence type="ECO:0000259" key="2">
    <source>
        <dbReference type="Pfam" id="PF07603"/>
    </source>
</evidence>
<dbReference type="InterPro" id="IPR011460">
    <property type="entry name" value="Lcl_C"/>
</dbReference>
<dbReference type="Pfam" id="PF07603">
    <property type="entry name" value="Lcl_C"/>
    <property type="match status" value="1"/>
</dbReference>
<dbReference type="AlphaFoldDB" id="A0A1W1HBJ2"/>
<feature type="domain" description="Lcl C-terminal" evidence="2">
    <location>
        <begin position="73"/>
        <end position="177"/>
    </location>
</feature>
<dbReference type="Proteomes" id="UP000191931">
    <property type="component" value="Unassembled WGS sequence"/>
</dbReference>
<reference evidence="3 4" key="1">
    <citation type="submission" date="2017-03" db="EMBL/GenBank/DDBJ databases">
        <authorList>
            <person name="Afonso C.L."/>
            <person name="Miller P.J."/>
            <person name="Scott M.A."/>
            <person name="Spackman E."/>
            <person name="Goraichik I."/>
            <person name="Dimitrov K.M."/>
            <person name="Suarez D.L."/>
            <person name="Swayne D.E."/>
        </authorList>
    </citation>
    <scope>NUCLEOTIDE SEQUENCE [LARGE SCALE GENOMIC DNA]</scope>
    <source>
        <strain evidence="3">PRJEB14757</strain>
    </source>
</reference>
<keyword evidence="4" id="KW-1185">Reference proteome</keyword>
<dbReference type="InterPro" id="IPR051043">
    <property type="entry name" value="Sulfatase_Mod_Factor_Kinase"/>
</dbReference>
<dbReference type="GO" id="GO:0120147">
    <property type="term" value="F:formylglycine-generating oxidase activity"/>
    <property type="evidence" value="ECO:0007669"/>
    <property type="project" value="TreeGrafter"/>
</dbReference>
<dbReference type="Gene3D" id="3.90.1580.10">
    <property type="entry name" value="paralog of FGE (formylglycine-generating enzyme)"/>
    <property type="match status" value="1"/>
</dbReference>
<evidence type="ECO:0000313" key="3">
    <source>
        <dbReference type="EMBL" id="SLM29857.1"/>
    </source>
</evidence>
<dbReference type="Pfam" id="PF03781">
    <property type="entry name" value="FGE-sulfatase"/>
    <property type="match status" value="1"/>
</dbReference>
<dbReference type="RefSeq" id="WP_186441003.1">
    <property type="nucleotide sequence ID" value="NZ_LT828540.1"/>
</dbReference>
<accession>A0A1W1HBJ2</accession>
<evidence type="ECO:0000313" key="4">
    <source>
        <dbReference type="Proteomes" id="UP000191931"/>
    </source>
</evidence>
<gene>
    <name evidence="3" type="ORF">MTBBW1_20054</name>
</gene>
<dbReference type="InterPro" id="IPR042095">
    <property type="entry name" value="SUMF_sf"/>
</dbReference>
<dbReference type="EMBL" id="FWEV01000112">
    <property type="protein sequence ID" value="SLM29857.1"/>
    <property type="molecule type" value="Genomic_DNA"/>
</dbReference>